<dbReference type="EMBL" id="JAYMYR010000003">
    <property type="protein sequence ID" value="KAK7374050.1"/>
    <property type="molecule type" value="Genomic_DNA"/>
</dbReference>
<dbReference type="Gene3D" id="3.30.310.80">
    <property type="entry name" value="Kinase associated domain 1, KA1"/>
    <property type="match status" value="1"/>
</dbReference>
<evidence type="ECO:0000256" key="12">
    <source>
        <dbReference type="PROSITE-ProRule" id="PRU10141"/>
    </source>
</evidence>
<evidence type="ECO:0000256" key="2">
    <source>
        <dbReference type="ARBA" id="ARBA00006234"/>
    </source>
</evidence>
<evidence type="ECO:0000256" key="1">
    <source>
        <dbReference type="ARBA" id="ARBA00001936"/>
    </source>
</evidence>
<dbReference type="FunFam" id="3.30.310.80:FF:000005">
    <property type="entry name" value="Non-specific serine/threonine protein kinase"/>
    <property type="match status" value="1"/>
</dbReference>
<dbReference type="PROSITE" id="PS00107">
    <property type="entry name" value="PROTEIN_KINASE_ATP"/>
    <property type="match status" value="1"/>
</dbReference>
<reference evidence="16 17" key="1">
    <citation type="submission" date="2024-01" db="EMBL/GenBank/DDBJ databases">
        <title>The genomes of 5 underutilized Papilionoideae crops provide insights into root nodulation and disease resistanc.</title>
        <authorList>
            <person name="Jiang F."/>
        </authorList>
    </citation>
    <scope>NUCLEOTIDE SEQUENCE [LARGE SCALE GENOMIC DNA]</scope>
    <source>
        <strain evidence="16">JINMINGXINNONG_FW02</strain>
        <tissue evidence="16">Leaves</tissue>
    </source>
</reference>
<evidence type="ECO:0000256" key="10">
    <source>
        <dbReference type="ARBA" id="ARBA00047899"/>
    </source>
</evidence>
<dbReference type="FunFam" id="1.10.510.10:FF:000279">
    <property type="entry name" value="Non-specific serine/threonine protein kinase"/>
    <property type="match status" value="1"/>
</dbReference>
<dbReference type="PANTHER" id="PTHR43895:SF28">
    <property type="entry name" value="CBL-INTERACTING SERINE_THREONINE-PROTEIN KINASE 15"/>
    <property type="match status" value="1"/>
</dbReference>
<dbReference type="PROSITE" id="PS50816">
    <property type="entry name" value="NAF"/>
    <property type="match status" value="1"/>
</dbReference>
<evidence type="ECO:0000313" key="17">
    <source>
        <dbReference type="Proteomes" id="UP001374584"/>
    </source>
</evidence>
<evidence type="ECO:0000259" key="15">
    <source>
        <dbReference type="PROSITE" id="PS50816"/>
    </source>
</evidence>
<proteinExistence type="inferred from homology"/>
<comment type="catalytic activity">
    <reaction evidence="10">
        <text>L-threonyl-[protein] + ATP = O-phospho-L-threonyl-[protein] + ADP + H(+)</text>
        <dbReference type="Rhea" id="RHEA:46608"/>
        <dbReference type="Rhea" id="RHEA-COMP:11060"/>
        <dbReference type="Rhea" id="RHEA-COMP:11605"/>
        <dbReference type="ChEBI" id="CHEBI:15378"/>
        <dbReference type="ChEBI" id="CHEBI:30013"/>
        <dbReference type="ChEBI" id="CHEBI:30616"/>
        <dbReference type="ChEBI" id="CHEBI:61977"/>
        <dbReference type="ChEBI" id="CHEBI:456216"/>
        <dbReference type="EC" id="2.7.11.1"/>
    </reaction>
</comment>
<accession>A0AAN9NK77</accession>
<feature type="binding site" evidence="12">
    <location>
        <position position="41"/>
    </location>
    <ligand>
        <name>ATP</name>
        <dbReference type="ChEBI" id="CHEBI:30616"/>
    </ligand>
</feature>
<keyword evidence="17" id="KW-1185">Reference proteome</keyword>
<dbReference type="PROSITE" id="PS00108">
    <property type="entry name" value="PROTEIN_KINASE_ST"/>
    <property type="match status" value="1"/>
</dbReference>
<protein>
    <recommendedName>
        <fullName evidence="3">non-specific serine/threonine protein kinase</fullName>
        <ecNumber evidence="3">2.7.11.1</ecNumber>
    </recommendedName>
</protein>
<dbReference type="PROSITE" id="PS50011">
    <property type="entry name" value="PROTEIN_KINASE_DOM"/>
    <property type="match status" value="1"/>
</dbReference>
<evidence type="ECO:0000256" key="3">
    <source>
        <dbReference type="ARBA" id="ARBA00012513"/>
    </source>
</evidence>
<keyword evidence="7" id="KW-0418">Kinase</keyword>
<dbReference type="InterPro" id="IPR011009">
    <property type="entry name" value="Kinase-like_dom_sf"/>
</dbReference>
<evidence type="ECO:0000313" key="16">
    <source>
        <dbReference type="EMBL" id="KAK7374050.1"/>
    </source>
</evidence>
<comment type="catalytic activity">
    <reaction evidence="11">
        <text>L-seryl-[protein] + ATP = O-phospho-L-seryl-[protein] + ADP + H(+)</text>
        <dbReference type="Rhea" id="RHEA:17989"/>
        <dbReference type="Rhea" id="RHEA-COMP:9863"/>
        <dbReference type="Rhea" id="RHEA-COMP:11604"/>
        <dbReference type="ChEBI" id="CHEBI:15378"/>
        <dbReference type="ChEBI" id="CHEBI:29999"/>
        <dbReference type="ChEBI" id="CHEBI:30616"/>
        <dbReference type="ChEBI" id="CHEBI:83421"/>
        <dbReference type="ChEBI" id="CHEBI:456216"/>
        <dbReference type="EC" id="2.7.11.1"/>
    </reaction>
</comment>
<dbReference type="GO" id="GO:0005524">
    <property type="term" value="F:ATP binding"/>
    <property type="evidence" value="ECO:0007669"/>
    <property type="project" value="UniProtKB-UniRule"/>
</dbReference>
<dbReference type="Pfam" id="PF03822">
    <property type="entry name" value="NAF"/>
    <property type="match status" value="1"/>
</dbReference>
<keyword evidence="5" id="KW-0808">Transferase</keyword>
<keyword evidence="4 13" id="KW-0723">Serine/threonine-protein kinase</keyword>
<comment type="similarity">
    <text evidence="2">Belongs to the protein kinase superfamily. CAMK Ser/Thr protein kinase family. SNF1 subfamily.</text>
</comment>
<dbReference type="SMART" id="SM00220">
    <property type="entry name" value="S_TKc"/>
    <property type="match status" value="1"/>
</dbReference>
<comment type="cofactor">
    <cofactor evidence="1">
        <name>Mn(2+)</name>
        <dbReference type="ChEBI" id="CHEBI:29035"/>
    </cofactor>
</comment>
<evidence type="ECO:0000256" key="7">
    <source>
        <dbReference type="ARBA" id="ARBA00022777"/>
    </source>
</evidence>
<evidence type="ECO:0000256" key="5">
    <source>
        <dbReference type="ARBA" id="ARBA00022679"/>
    </source>
</evidence>
<organism evidence="16 17">
    <name type="scientific">Phaseolus coccineus</name>
    <name type="common">Scarlet runner bean</name>
    <name type="synonym">Phaseolus multiflorus</name>
    <dbReference type="NCBI Taxonomy" id="3886"/>
    <lineage>
        <taxon>Eukaryota</taxon>
        <taxon>Viridiplantae</taxon>
        <taxon>Streptophyta</taxon>
        <taxon>Embryophyta</taxon>
        <taxon>Tracheophyta</taxon>
        <taxon>Spermatophyta</taxon>
        <taxon>Magnoliopsida</taxon>
        <taxon>eudicotyledons</taxon>
        <taxon>Gunneridae</taxon>
        <taxon>Pentapetalae</taxon>
        <taxon>rosids</taxon>
        <taxon>fabids</taxon>
        <taxon>Fabales</taxon>
        <taxon>Fabaceae</taxon>
        <taxon>Papilionoideae</taxon>
        <taxon>50 kb inversion clade</taxon>
        <taxon>NPAAA clade</taxon>
        <taxon>indigoferoid/millettioid clade</taxon>
        <taxon>Phaseoleae</taxon>
        <taxon>Phaseolus</taxon>
    </lineage>
</organism>
<keyword evidence="9" id="KW-0464">Manganese</keyword>
<dbReference type="Gene3D" id="1.10.510.10">
    <property type="entry name" value="Transferase(Phosphotransferase) domain 1"/>
    <property type="match status" value="1"/>
</dbReference>
<dbReference type="GO" id="GO:0007165">
    <property type="term" value="P:signal transduction"/>
    <property type="evidence" value="ECO:0007669"/>
    <property type="project" value="InterPro"/>
</dbReference>
<evidence type="ECO:0000256" key="6">
    <source>
        <dbReference type="ARBA" id="ARBA00022741"/>
    </source>
</evidence>
<evidence type="ECO:0000256" key="13">
    <source>
        <dbReference type="RuleBase" id="RU000304"/>
    </source>
</evidence>
<evidence type="ECO:0000256" key="4">
    <source>
        <dbReference type="ARBA" id="ARBA00022527"/>
    </source>
</evidence>
<feature type="domain" description="Protein kinase" evidence="14">
    <location>
        <begin position="12"/>
        <end position="266"/>
    </location>
</feature>
<dbReference type="AlphaFoldDB" id="A0AAN9NK77"/>
<evidence type="ECO:0000256" key="8">
    <source>
        <dbReference type="ARBA" id="ARBA00022840"/>
    </source>
</evidence>
<dbReference type="InterPro" id="IPR018451">
    <property type="entry name" value="NAF/FISL_domain"/>
</dbReference>
<sequence length="461" mass="52244">MEQKGGVLMQKYELGRLLGQGNFAKVYHARNLITGTSVAIKVFDKEKILKVGLVNQIKREVSVMRLIKHRRVVELYEVMASKTKIYFVMELAKGGELFNKVLKGRLEVNAARKYFQQLISAVDYCHSRGVCHRDLKPENILLDENENLMVSDFGLSALVESKRQDGLLHTTCGTPAYVAPEVINRKGYDGVKADIWSCGVILFVLLAGHLPFHDSNLMELYRKILKGKFKFPKWFAPDVRRLLSRILDPNPKTRISIAKIMKCSWFKVGLENPDITATENQELATLDADGIFEACENDGPPIAESKHELTKPCNLNAFAIISFSTGVDLSGMFQKTVSMKEMRFMSKKPASSIIFKLEEICKRLSLKVRKKDGGLLKMEGSKEGRKGTLGVDAEIFEITPHLHMVELRKSNGDTMEYQKLFTQDIRPALQGIVWTWLGEQPQQDQQHHEVVQEEHQPSHTA</sequence>
<dbReference type="Proteomes" id="UP001374584">
    <property type="component" value="Unassembled WGS sequence"/>
</dbReference>
<dbReference type="FunFam" id="3.30.200.20:FF:000096">
    <property type="entry name" value="Non-specific serine/threonine protein kinase"/>
    <property type="match status" value="1"/>
</dbReference>
<name>A0AAN9NK77_PHACN</name>
<dbReference type="EC" id="2.7.11.1" evidence="3"/>
<keyword evidence="8 12" id="KW-0067">ATP-binding</keyword>
<keyword evidence="6 12" id="KW-0547">Nucleotide-binding</keyword>
<dbReference type="Pfam" id="PF00069">
    <property type="entry name" value="Pkinase"/>
    <property type="match status" value="1"/>
</dbReference>
<dbReference type="InterPro" id="IPR017441">
    <property type="entry name" value="Protein_kinase_ATP_BS"/>
</dbReference>
<dbReference type="PANTHER" id="PTHR43895">
    <property type="entry name" value="CALCIUM/CALMODULIN-DEPENDENT PROTEIN KINASE KINASE-RELATED"/>
    <property type="match status" value="1"/>
</dbReference>
<dbReference type="InterPro" id="IPR004041">
    <property type="entry name" value="NAF_dom"/>
</dbReference>
<dbReference type="SUPFAM" id="SSF56112">
    <property type="entry name" value="Protein kinase-like (PK-like)"/>
    <property type="match status" value="1"/>
</dbReference>
<evidence type="ECO:0000256" key="9">
    <source>
        <dbReference type="ARBA" id="ARBA00023211"/>
    </source>
</evidence>
<evidence type="ECO:0000259" key="14">
    <source>
        <dbReference type="PROSITE" id="PS50011"/>
    </source>
</evidence>
<comment type="caution">
    <text evidence="16">The sequence shown here is derived from an EMBL/GenBank/DDBJ whole genome shotgun (WGS) entry which is preliminary data.</text>
</comment>
<evidence type="ECO:0000256" key="11">
    <source>
        <dbReference type="ARBA" id="ARBA00048679"/>
    </source>
</evidence>
<feature type="domain" description="NAF" evidence="15">
    <location>
        <begin position="310"/>
        <end position="334"/>
    </location>
</feature>
<dbReference type="CDD" id="cd12195">
    <property type="entry name" value="CIPK_C"/>
    <property type="match status" value="1"/>
</dbReference>
<gene>
    <name evidence="16" type="ORF">VNO80_07475</name>
</gene>
<dbReference type="InterPro" id="IPR000719">
    <property type="entry name" value="Prot_kinase_dom"/>
</dbReference>
<dbReference type="InterPro" id="IPR008271">
    <property type="entry name" value="Ser/Thr_kinase_AS"/>
</dbReference>
<dbReference type="GO" id="GO:0004674">
    <property type="term" value="F:protein serine/threonine kinase activity"/>
    <property type="evidence" value="ECO:0007669"/>
    <property type="project" value="UniProtKB-KW"/>
</dbReference>